<evidence type="ECO:0000256" key="2">
    <source>
        <dbReference type="ARBA" id="ARBA00022857"/>
    </source>
</evidence>
<name>A0A147KAJ4_9BACI</name>
<reference evidence="5 6" key="1">
    <citation type="journal article" date="2016" name="Front. Microbiol.">
        <title>Microevolution Analysis of Bacillus coahuilensis Unveils Differences in Phosphorus Acquisition Strategies and Their Regulation.</title>
        <authorList>
            <person name="Gomez-Lunar Z."/>
            <person name="Hernandez-Gonzalez I."/>
            <person name="Rodriguez-Torres M.D."/>
            <person name="Souza V."/>
            <person name="Olmedo-Alvarez G."/>
        </authorList>
    </citation>
    <scope>NUCLEOTIDE SEQUENCE [LARGE SCALE GENOMIC DNA]</scope>
    <source>
        <strain evidence="6">p1.1.43</strain>
    </source>
</reference>
<dbReference type="AlphaFoldDB" id="A0A147KAJ4"/>
<dbReference type="NCBIfam" id="NF009466">
    <property type="entry name" value="PRK12826.1-2"/>
    <property type="match status" value="1"/>
</dbReference>
<proteinExistence type="inferred from homology"/>
<feature type="domain" description="Ketoreductase" evidence="4">
    <location>
        <begin position="6"/>
        <end position="185"/>
    </location>
</feature>
<dbReference type="RefSeq" id="WP_059350512.1">
    <property type="nucleotide sequence ID" value="NZ_LDYG01000020.1"/>
</dbReference>
<accession>A0A147KAJ4</accession>
<dbReference type="Pfam" id="PF13561">
    <property type="entry name" value="adh_short_C2"/>
    <property type="match status" value="1"/>
</dbReference>
<dbReference type="OrthoDB" id="9803333at2"/>
<organism evidence="5 6">
    <name type="scientific">Bacillus coahuilensis p1.1.43</name>
    <dbReference type="NCBI Taxonomy" id="1150625"/>
    <lineage>
        <taxon>Bacteria</taxon>
        <taxon>Bacillati</taxon>
        <taxon>Bacillota</taxon>
        <taxon>Bacilli</taxon>
        <taxon>Bacillales</taxon>
        <taxon>Bacillaceae</taxon>
        <taxon>Bacillus</taxon>
    </lineage>
</organism>
<dbReference type="InterPro" id="IPR002347">
    <property type="entry name" value="SDR_fam"/>
</dbReference>
<evidence type="ECO:0000259" key="4">
    <source>
        <dbReference type="SMART" id="SM00822"/>
    </source>
</evidence>
<dbReference type="FunFam" id="3.40.50.720:FF:000115">
    <property type="entry name" value="3-oxoacyl-[acyl-carrier-protein] reductase FabG"/>
    <property type="match status" value="1"/>
</dbReference>
<comment type="similarity">
    <text evidence="1">Belongs to the short-chain dehydrogenases/reductases (SDR) family.</text>
</comment>
<keyword evidence="6" id="KW-1185">Reference proteome</keyword>
<dbReference type="GO" id="GO:0016616">
    <property type="term" value="F:oxidoreductase activity, acting on the CH-OH group of donors, NAD or NADP as acceptor"/>
    <property type="evidence" value="ECO:0007669"/>
    <property type="project" value="TreeGrafter"/>
</dbReference>
<dbReference type="PATRIC" id="fig|1150625.3.peg.900"/>
<dbReference type="PRINTS" id="PR00080">
    <property type="entry name" value="SDRFAMILY"/>
</dbReference>
<evidence type="ECO:0000256" key="1">
    <source>
        <dbReference type="ARBA" id="ARBA00006484"/>
    </source>
</evidence>
<dbReference type="PROSITE" id="PS00061">
    <property type="entry name" value="ADH_SHORT"/>
    <property type="match status" value="1"/>
</dbReference>
<comment type="caution">
    <text evidence="5">The sequence shown here is derived from an EMBL/GenBank/DDBJ whole genome shotgun (WGS) entry which is preliminary data.</text>
</comment>
<dbReference type="PANTHER" id="PTHR42760">
    <property type="entry name" value="SHORT-CHAIN DEHYDROGENASES/REDUCTASES FAMILY MEMBER"/>
    <property type="match status" value="1"/>
</dbReference>
<dbReference type="EMBL" id="LDYG01000020">
    <property type="protein sequence ID" value="KUP07730.1"/>
    <property type="molecule type" value="Genomic_DNA"/>
</dbReference>
<dbReference type="Proteomes" id="UP000074108">
    <property type="component" value="Unassembled WGS sequence"/>
</dbReference>
<keyword evidence="3" id="KW-0560">Oxidoreductase</keyword>
<dbReference type="PANTHER" id="PTHR42760:SF133">
    <property type="entry name" value="3-OXOACYL-[ACYL-CARRIER-PROTEIN] REDUCTASE"/>
    <property type="match status" value="1"/>
</dbReference>
<gene>
    <name evidence="5" type="ORF">Q75_04305</name>
</gene>
<dbReference type="SUPFAM" id="SSF51735">
    <property type="entry name" value="NAD(P)-binding Rossmann-fold domains"/>
    <property type="match status" value="1"/>
</dbReference>
<evidence type="ECO:0000313" key="6">
    <source>
        <dbReference type="Proteomes" id="UP000074108"/>
    </source>
</evidence>
<keyword evidence="2" id="KW-0521">NADP</keyword>
<evidence type="ECO:0000256" key="3">
    <source>
        <dbReference type="ARBA" id="ARBA00023002"/>
    </source>
</evidence>
<sequence length="246" mass="26386">MRLEGKVAVITGGASGIGLAATKRFAEEGARVAILDYNLEMGQNQAESFMREGYDVQFFQVDVSNEAMVHTVMKNVAEVFEGIDIVINNAGITNDSFLHKLTSEAFQQVLQVNVNGVLYCTQAALPYLIKKGKGRIINTSSVSGIYGNIGQTNYAASKAAVIGMTKTWAKELGRKGITVNAVAPGFVETAMVEKVPDKVIEQTKMLIPAGRLGQAEDIAHAYLFLASEEASYINGAVLQVDGGIMM</sequence>
<dbReference type="Gene3D" id="3.40.50.720">
    <property type="entry name" value="NAD(P)-binding Rossmann-like Domain"/>
    <property type="match status" value="1"/>
</dbReference>
<dbReference type="SMART" id="SM00822">
    <property type="entry name" value="PKS_KR"/>
    <property type="match status" value="1"/>
</dbReference>
<dbReference type="STRING" id="1150625.Q75_04305"/>
<protein>
    <submittedName>
        <fullName evidence="5">3-oxoacyl-ACP synthase</fullName>
    </submittedName>
</protein>
<dbReference type="InterPro" id="IPR020904">
    <property type="entry name" value="Sc_DH/Rdtase_CS"/>
</dbReference>
<evidence type="ECO:0000313" key="5">
    <source>
        <dbReference type="EMBL" id="KUP07730.1"/>
    </source>
</evidence>
<dbReference type="InterPro" id="IPR057326">
    <property type="entry name" value="KR_dom"/>
</dbReference>
<dbReference type="InterPro" id="IPR036291">
    <property type="entry name" value="NAD(P)-bd_dom_sf"/>
</dbReference>
<dbReference type="NCBIfam" id="NF004198">
    <property type="entry name" value="PRK05653.1-3"/>
    <property type="match status" value="1"/>
</dbReference>
<dbReference type="NCBIfam" id="NF005559">
    <property type="entry name" value="PRK07231.1"/>
    <property type="match status" value="1"/>
</dbReference>
<dbReference type="PRINTS" id="PR00081">
    <property type="entry name" value="GDHRDH"/>
</dbReference>